<gene>
    <name evidence="2" type="ORF">K4H28_08815</name>
</gene>
<evidence type="ECO:0000256" key="1">
    <source>
        <dbReference type="SAM" id="Phobius"/>
    </source>
</evidence>
<name>A0ABX8Z278_9NEIS</name>
<dbReference type="Pfam" id="PF07963">
    <property type="entry name" value="N_methyl"/>
    <property type="match status" value="1"/>
</dbReference>
<feature type="transmembrane region" description="Helical" evidence="1">
    <location>
        <begin position="12"/>
        <end position="32"/>
    </location>
</feature>
<accession>A0ABX8Z278</accession>
<reference evidence="2 3" key="1">
    <citation type="submission" date="2021-08" db="EMBL/GenBank/DDBJ databases">
        <title>complete genome sequencing of Deefgea sp. D25.</title>
        <authorList>
            <person name="Bae J.-W."/>
            <person name="Gim D.-H."/>
        </authorList>
    </citation>
    <scope>NUCLEOTIDE SEQUENCE [LARGE SCALE GENOMIC DNA]</scope>
    <source>
        <strain evidence="2 3">D25</strain>
    </source>
</reference>
<dbReference type="RefSeq" id="WP_221004856.1">
    <property type="nucleotide sequence ID" value="NZ_CP081150.1"/>
</dbReference>
<proteinExistence type="predicted"/>
<evidence type="ECO:0000313" key="2">
    <source>
        <dbReference type="EMBL" id="QZA76450.1"/>
    </source>
</evidence>
<sequence length="206" mass="21586">MSSQQKQYGISLIEVLVSIVILSLGLLALSGFTGNLYRNVNHAADRSRGLAMAQQIIDNARTKSVTDLVDGADATPADCSTSKIRRYWKVVDVVGGNGVKHLSVNACWTNALGELQTVATSTFIGTNSTGIALGSPPVAPAAAACKGIPYADKNPPYSSGVIVTLDSKDYTCTADAYNAYCGDTAWRPGTNNGKLPWGNGVDCTQP</sequence>
<protein>
    <submittedName>
        <fullName evidence="2">Prepilin-type N-terminal cleavage/methylation domain-containing protein</fullName>
    </submittedName>
</protein>
<keyword evidence="1" id="KW-0812">Transmembrane</keyword>
<dbReference type="InterPro" id="IPR012902">
    <property type="entry name" value="N_methyl_site"/>
</dbReference>
<keyword evidence="1" id="KW-1133">Transmembrane helix</keyword>
<evidence type="ECO:0000313" key="3">
    <source>
        <dbReference type="Proteomes" id="UP000825679"/>
    </source>
</evidence>
<dbReference type="NCBIfam" id="TIGR02532">
    <property type="entry name" value="IV_pilin_GFxxxE"/>
    <property type="match status" value="1"/>
</dbReference>
<dbReference type="Proteomes" id="UP000825679">
    <property type="component" value="Chromosome"/>
</dbReference>
<keyword evidence="1" id="KW-0472">Membrane</keyword>
<dbReference type="EMBL" id="CP081150">
    <property type="protein sequence ID" value="QZA76450.1"/>
    <property type="molecule type" value="Genomic_DNA"/>
</dbReference>
<keyword evidence="3" id="KW-1185">Reference proteome</keyword>
<organism evidence="2 3">
    <name type="scientific">Deefgea tanakiae</name>
    <dbReference type="NCBI Taxonomy" id="2865840"/>
    <lineage>
        <taxon>Bacteria</taxon>
        <taxon>Pseudomonadati</taxon>
        <taxon>Pseudomonadota</taxon>
        <taxon>Betaproteobacteria</taxon>
        <taxon>Neisseriales</taxon>
        <taxon>Chitinibacteraceae</taxon>
        <taxon>Deefgea</taxon>
    </lineage>
</organism>